<evidence type="ECO:0000313" key="1">
    <source>
        <dbReference type="EMBL" id="KAJ7551018.1"/>
    </source>
</evidence>
<accession>A0ACC2DA31</accession>
<name>A0ACC2DA31_DIPCM</name>
<proteinExistence type="predicted"/>
<dbReference type="EMBL" id="CM055098">
    <property type="protein sequence ID" value="KAJ7551018.1"/>
    <property type="molecule type" value="Genomic_DNA"/>
</dbReference>
<comment type="caution">
    <text evidence="1">The sequence shown here is derived from an EMBL/GenBank/DDBJ whole genome shotgun (WGS) entry which is preliminary data.</text>
</comment>
<reference evidence="2" key="1">
    <citation type="journal article" date="2024" name="Proc. Natl. Acad. Sci. U.S.A.">
        <title>Extraordinary preservation of gene collinearity over three hundred million years revealed in homosporous lycophytes.</title>
        <authorList>
            <person name="Li C."/>
            <person name="Wickell D."/>
            <person name="Kuo L.Y."/>
            <person name="Chen X."/>
            <person name="Nie B."/>
            <person name="Liao X."/>
            <person name="Peng D."/>
            <person name="Ji J."/>
            <person name="Jenkins J."/>
            <person name="Williams M."/>
            <person name="Shu S."/>
            <person name="Plott C."/>
            <person name="Barry K."/>
            <person name="Rajasekar S."/>
            <person name="Grimwood J."/>
            <person name="Han X."/>
            <person name="Sun S."/>
            <person name="Hou Z."/>
            <person name="He W."/>
            <person name="Dai G."/>
            <person name="Sun C."/>
            <person name="Schmutz J."/>
            <person name="Leebens-Mack J.H."/>
            <person name="Li F.W."/>
            <person name="Wang L."/>
        </authorList>
    </citation>
    <scope>NUCLEOTIDE SEQUENCE [LARGE SCALE GENOMIC DNA]</scope>
    <source>
        <strain evidence="2">cv. PW_Plant_1</strain>
    </source>
</reference>
<keyword evidence="2" id="KW-1185">Reference proteome</keyword>
<evidence type="ECO:0000313" key="2">
    <source>
        <dbReference type="Proteomes" id="UP001162992"/>
    </source>
</evidence>
<organism evidence="1 2">
    <name type="scientific">Diphasiastrum complanatum</name>
    <name type="common">Issler's clubmoss</name>
    <name type="synonym">Lycopodium complanatum</name>
    <dbReference type="NCBI Taxonomy" id="34168"/>
    <lineage>
        <taxon>Eukaryota</taxon>
        <taxon>Viridiplantae</taxon>
        <taxon>Streptophyta</taxon>
        <taxon>Embryophyta</taxon>
        <taxon>Tracheophyta</taxon>
        <taxon>Lycopodiopsida</taxon>
        <taxon>Lycopodiales</taxon>
        <taxon>Lycopodiaceae</taxon>
        <taxon>Lycopodioideae</taxon>
        <taxon>Diphasiastrum</taxon>
    </lineage>
</organism>
<protein>
    <submittedName>
        <fullName evidence="1">Uncharacterized protein</fullName>
    </submittedName>
</protein>
<dbReference type="Proteomes" id="UP001162992">
    <property type="component" value="Chromosome 7"/>
</dbReference>
<gene>
    <name evidence="1" type="ORF">O6H91_07G130200</name>
</gene>
<sequence length="353" mass="40361">MASLLGCKTHCSLWSCQNIHIVRCHFSKSCCSAVNGRSQWFTRGSRGSKVEKNRPPAWEQSLFKENKQSEEFTGPLTSEGREQQKKSKDYLSIGNEGEDPYRVLDDGRKVYLDEFDVITLLDPPPSLQPLNRGSYNHAAFLWKKIGDIPEERRLHLFNLLHPKSISRMWAIAGLRYDDPNCFVQDSATMLLGSSMQEFQKPTLWYGRVNEVSWLLGWLSRFKMTFFLGNDEIMYGRVILGEYIFNTVANALAPLYFQVRPAEKVADSEDEECDLAFDFGNGQLQLKDSLPPHFPAPGKHPQPFNDGLVAYVRPVGPGMLVGQMWYKHGRSQMPRKFLGEFVLQQEVEDLAKVK</sequence>